<keyword evidence="2" id="KW-0808">Transferase</keyword>
<dbReference type="OrthoDB" id="412006at2759"/>
<sequence>MDTPASKKFTLKLGTGFLHAKVTNSTGSRYNKSTVGRMIDHIYYAGLSSRPNWCTANRFLDLSDHMPITAQWTLDALEVPAKKSKINAKKLLLAENNFVSHNRFTVLADTEMGLNELCAGLIDTVWDQTARLGALDAPGETIKTVLSKNTIKKIKKRRKKFKKLTENNCPISDYIKSKSNANRSIKADRKAQHAKSIKKIADQILNNDSKSYWRYIKSNTGKSFQSIADGPVYDKYKNLTTEKHEKVKIWTIHFGDLAKDATGNSRCSNKWGNLINTDADYYQECDNTILWSEITGALAQTPNDKAPGTDGVPSEVWKLVMAEPSPTSSLAKLINKIINIMYDTGNIPQCLETSVVVPVPKKGDLKDPDNYRGISLIPTLAKLVAKIVATKLSKIDAKYQILVKEQAGFRSFEECAGQAITLYEIVRRRKIQNKETWLCYIDYSKAYDRVPHMALLHKLRSVGIGGKLLNMIKGMYGAPKIAVRVGNEVSNPTEYLCGVRQGCPASPILFDFYINDIFRDIRGVRVPGLTSRIPGLLFADDAVLLAESSADIQAALNTITEWSDTWEMAVNASKCGIMTISEEMTTDMALQGQKVNSTDQYAYLGYIMNSKWDVSGTIKNNKNKVRKAVYAAYSFLRRSDMISALKIKFINSVLMPIGCYGGETFGMSEARCKPIQSEIDKAIRMVANVEKSAAMERIRDELGITSVFMRTSTARERAYHKWPTSKTWIADLIKSPMKARMATWSTENDEITGLSSTGGRWIGK</sequence>
<keyword evidence="2" id="KW-0548">Nucleotidyltransferase</keyword>
<dbReference type="GO" id="GO:0003964">
    <property type="term" value="F:RNA-directed DNA polymerase activity"/>
    <property type="evidence" value="ECO:0007669"/>
    <property type="project" value="UniProtKB-KW"/>
</dbReference>
<dbReference type="Pfam" id="PF00078">
    <property type="entry name" value="RVT_1"/>
    <property type="match status" value="1"/>
</dbReference>
<dbReference type="STRING" id="133412.A0A1R1XZY0"/>
<dbReference type="InterPro" id="IPR043502">
    <property type="entry name" value="DNA/RNA_pol_sf"/>
</dbReference>
<dbReference type="AlphaFoldDB" id="A0A1R1XZY0"/>
<evidence type="ECO:0000313" key="2">
    <source>
        <dbReference type="EMBL" id="OMJ20066.1"/>
    </source>
</evidence>
<proteinExistence type="predicted"/>
<dbReference type="PROSITE" id="PS50878">
    <property type="entry name" value="RT_POL"/>
    <property type="match status" value="1"/>
</dbReference>
<dbReference type="Proteomes" id="UP000187283">
    <property type="component" value="Unassembled WGS sequence"/>
</dbReference>
<keyword evidence="2" id="KW-0695">RNA-directed DNA polymerase</keyword>
<comment type="caution">
    <text evidence="2">The sequence shown here is derived from an EMBL/GenBank/DDBJ whole genome shotgun (WGS) entry which is preliminary data.</text>
</comment>
<dbReference type="Gene3D" id="3.30.70.270">
    <property type="match status" value="1"/>
</dbReference>
<evidence type="ECO:0000259" key="1">
    <source>
        <dbReference type="PROSITE" id="PS50878"/>
    </source>
</evidence>
<dbReference type="SUPFAM" id="SSF56672">
    <property type="entry name" value="DNA/RNA polymerases"/>
    <property type="match status" value="1"/>
</dbReference>
<gene>
    <name evidence="2" type="ORF">AYI70_g4344</name>
</gene>
<dbReference type="InterPro" id="IPR000477">
    <property type="entry name" value="RT_dom"/>
</dbReference>
<keyword evidence="3" id="KW-1185">Reference proteome</keyword>
<feature type="domain" description="Reverse transcriptase" evidence="1">
    <location>
        <begin position="340"/>
        <end position="608"/>
    </location>
</feature>
<dbReference type="PANTHER" id="PTHR47027">
    <property type="entry name" value="REVERSE TRANSCRIPTASE DOMAIN-CONTAINING PROTEIN"/>
    <property type="match status" value="1"/>
</dbReference>
<dbReference type="CDD" id="cd01650">
    <property type="entry name" value="RT_nLTR_like"/>
    <property type="match status" value="1"/>
</dbReference>
<organism evidence="2 3">
    <name type="scientific">Smittium culicis</name>
    <dbReference type="NCBI Taxonomy" id="133412"/>
    <lineage>
        <taxon>Eukaryota</taxon>
        <taxon>Fungi</taxon>
        <taxon>Fungi incertae sedis</taxon>
        <taxon>Zoopagomycota</taxon>
        <taxon>Kickxellomycotina</taxon>
        <taxon>Harpellomycetes</taxon>
        <taxon>Harpellales</taxon>
        <taxon>Legeriomycetaceae</taxon>
        <taxon>Smittium</taxon>
    </lineage>
</organism>
<dbReference type="PANTHER" id="PTHR47027:SF20">
    <property type="entry name" value="REVERSE TRANSCRIPTASE-LIKE PROTEIN WITH RNA-DIRECTED DNA POLYMERASE DOMAIN"/>
    <property type="match status" value="1"/>
</dbReference>
<evidence type="ECO:0000313" key="3">
    <source>
        <dbReference type="Proteomes" id="UP000187283"/>
    </source>
</evidence>
<dbReference type="InterPro" id="IPR043128">
    <property type="entry name" value="Rev_trsase/Diguanyl_cyclase"/>
</dbReference>
<name>A0A1R1XZY0_9FUNG</name>
<accession>A0A1R1XZY0</accession>
<protein>
    <submittedName>
        <fullName evidence="2">RNA-directed DNA polymerase from mobile element jockey</fullName>
    </submittedName>
</protein>
<reference evidence="2 3" key="1">
    <citation type="submission" date="2017-01" db="EMBL/GenBank/DDBJ databases">
        <authorList>
            <person name="Mah S.A."/>
            <person name="Swanson W.J."/>
            <person name="Moy G.W."/>
            <person name="Vacquier V.D."/>
        </authorList>
    </citation>
    <scope>NUCLEOTIDE SEQUENCE [LARGE SCALE GENOMIC DNA]</scope>
    <source>
        <strain evidence="2 3">GSMNP</strain>
    </source>
</reference>
<dbReference type="EMBL" id="LSSN01001336">
    <property type="protein sequence ID" value="OMJ20066.1"/>
    <property type="molecule type" value="Genomic_DNA"/>
</dbReference>